<reference evidence="2" key="2">
    <citation type="submission" date="2025-08" db="UniProtKB">
        <authorList>
            <consortium name="Ensembl"/>
        </authorList>
    </citation>
    <scope>IDENTIFICATION</scope>
</reference>
<dbReference type="PROSITE" id="PS50835">
    <property type="entry name" value="IG_LIKE"/>
    <property type="match status" value="1"/>
</dbReference>
<dbReference type="InterPro" id="IPR036179">
    <property type="entry name" value="Ig-like_dom_sf"/>
</dbReference>
<dbReference type="Gene3D" id="2.60.40.10">
    <property type="entry name" value="Immunoglobulins"/>
    <property type="match status" value="1"/>
</dbReference>
<evidence type="ECO:0000313" key="2">
    <source>
        <dbReference type="Ensembl" id="ENSOMYP00000017889.2"/>
    </source>
</evidence>
<evidence type="ECO:0000259" key="1">
    <source>
        <dbReference type="PROSITE" id="PS50835"/>
    </source>
</evidence>
<dbReference type="Pfam" id="PF07686">
    <property type="entry name" value="V-set"/>
    <property type="match status" value="1"/>
</dbReference>
<dbReference type="InterPro" id="IPR050150">
    <property type="entry name" value="IgV_Light_Chain"/>
</dbReference>
<dbReference type="InterPro" id="IPR013106">
    <property type="entry name" value="Ig_V-set"/>
</dbReference>
<dbReference type="SUPFAM" id="SSF48726">
    <property type="entry name" value="Immunoglobulin"/>
    <property type="match status" value="1"/>
</dbReference>
<feature type="domain" description="Ig-like" evidence="1">
    <location>
        <begin position="5"/>
        <end position="111"/>
    </location>
</feature>
<keyword evidence="3" id="KW-1185">Reference proteome</keyword>
<evidence type="ECO:0000313" key="3">
    <source>
        <dbReference type="Proteomes" id="UP000694395"/>
    </source>
</evidence>
<reference evidence="2" key="3">
    <citation type="submission" date="2025-09" db="UniProtKB">
        <authorList>
            <consortium name="Ensembl"/>
        </authorList>
    </citation>
    <scope>IDENTIFICATION</scope>
</reference>
<sequence length="111" mass="12079">ICDFPFYLSAGSWGQYVSTQSAAQSVQPGQTVSIDCSTSSKVTQYSGSQYYLAWYHQTSGEAPKLLICYTSDRGGRQSFSGSVSGSHYTLTVSGVQAEDAGDYYCQRYNGF</sequence>
<dbReference type="Ensembl" id="ENSOMYT00000019708.2">
    <property type="protein sequence ID" value="ENSOMYP00000017889.2"/>
    <property type="gene ID" value="ENSOMYG00000008771.2"/>
</dbReference>
<protein>
    <recommendedName>
        <fullName evidence="1">Ig-like domain-containing protein</fullName>
    </recommendedName>
</protein>
<reference evidence="2" key="1">
    <citation type="submission" date="2020-07" db="EMBL/GenBank/DDBJ databases">
        <title>A long reads based de novo assembly of the rainbow trout Arlee double haploid line genome.</title>
        <authorList>
            <person name="Gao G."/>
            <person name="Palti Y."/>
        </authorList>
    </citation>
    <scope>NUCLEOTIDE SEQUENCE [LARGE SCALE GENOMIC DNA]</scope>
</reference>
<dbReference type="PANTHER" id="PTHR23267">
    <property type="entry name" value="IMMUNOGLOBULIN LIGHT CHAIN"/>
    <property type="match status" value="1"/>
</dbReference>
<dbReference type="InterPro" id="IPR003599">
    <property type="entry name" value="Ig_sub"/>
</dbReference>
<name>A0A8C7P851_ONCMY</name>
<dbReference type="SMART" id="SM00409">
    <property type="entry name" value="IG"/>
    <property type="match status" value="1"/>
</dbReference>
<dbReference type="AlphaFoldDB" id="A0A8C7P851"/>
<organism evidence="2 3">
    <name type="scientific">Oncorhynchus mykiss</name>
    <name type="common">Rainbow trout</name>
    <name type="synonym">Salmo gairdneri</name>
    <dbReference type="NCBI Taxonomy" id="8022"/>
    <lineage>
        <taxon>Eukaryota</taxon>
        <taxon>Metazoa</taxon>
        <taxon>Chordata</taxon>
        <taxon>Craniata</taxon>
        <taxon>Vertebrata</taxon>
        <taxon>Euteleostomi</taxon>
        <taxon>Actinopterygii</taxon>
        <taxon>Neopterygii</taxon>
        <taxon>Teleostei</taxon>
        <taxon>Protacanthopterygii</taxon>
        <taxon>Salmoniformes</taxon>
        <taxon>Salmonidae</taxon>
        <taxon>Salmoninae</taxon>
        <taxon>Oncorhynchus</taxon>
    </lineage>
</organism>
<dbReference type="InterPro" id="IPR007110">
    <property type="entry name" value="Ig-like_dom"/>
</dbReference>
<dbReference type="InterPro" id="IPR013783">
    <property type="entry name" value="Ig-like_fold"/>
</dbReference>
<proteinExistence type="predicted"/>
<dbReference type="Proteomes" id="UP000694395">
    <property type="component" value="Chromosome 32"/>
</dbReference>
<dbReference type="SMART" id="SM00406">
    <property type="entry name" value="IGv"/>
    <property type="match status" value="1"/>
</dbReference>
<accession>A0A8C7P851</accession>
<dbReference type="GeneTree" id="ENSGT01150000286991"/>